<evidence type="ECO:0000313" key="4">
    <source>
        <dbReference type="Proteomes" id="UP001589716"/>
    </source>
</evidence>
<dbReference type="Pfam" id="PF09992">
    <property type="entry name" value="NAGPA"/>
    <property type="match status" value="1"/>
</dbReference>
<reference evidence="3 4" key="1">
    <citation type="submission" date="2024-09" db="EMBL/GenBank/DDBJ databases">
        <authorList>
            <person name="Sun Q."/>
            <person name="Mori K."/>
        </authorList>
    </citation>
    <scope>NUCLEOTIDE SEQUENCE [LARGE SCALE GENOMIC DNA]</scope>
    <source>
        <strain evidence="3 4">JCM 4414</strain>
    </source>
</reference>
<dbReference type="PANTHER" id="PTHR40446:SF2">
    <property type="entry name" value="N-ACETYLGLUCOSAMINE-1-PHOSPHODIESTER ALPHA-N-ACETYLGLUCOSAMINIDASE"/>
    <property type="match status" value="1"/>
</dbReference>
<dbReference type="Proteomes" id="UP001589716">
    <property type="component" value="Unassembled WGS sequence"/>
</dbReference>
<evidence type="ECO:0000313" key="3">
    <source>
        <dbReference type="EMBL" id="MFB9553498.1"/>
    </source>
</evidence>
<proteinExistence type="predicted"/>
<evidence type="ECO:0000256" key="1">
    <source>
        <dbReference type="SAM" id="SignalP"/>
    </source>
</evidence>
<gene>
    <name evidence="3" type="ORF">ACFFTP_04705</name>
</gene>
<comment type="caution">
    <text evidence="3">The sequence shown here is derived from an EMBL/GenBank/DDBJ whole genome shotgun (WGS) entry which is preliminary data.</text>
</comment>
<feature type="chain" id="PRO_5046240442" evidence="1">
    <location>
        <begin position="30"/>
        <end position="461"/>
    </location>
</feature>
<sequence length="461" mass="47238">MPVTANHRRVLAALAATVAALGLAASAGAAPAAEEPSSPLAVGWTRATPVVLAPGVTHTTWTEKTPDNRLRARVLQVVEIDPGAGAATLEGAIGTSDAAAETVLEQLAAVTPVAARRPHAGVNGGLFQREPQPSGADGNTVHTSVAVTDGVLHAASCWNGGQGSSGAVIQYGIPYVTKLATELKLTASPTASVRVDDVNRTPGRIPQCARDAEDTRVSDAPRVYADPDEIVVFTPDYGTPTPALAAGHEVVLDAKGVVTAVHENRGGTTVPAGGRILQGIGTGAAWLRTHLPVGSRPVVETRLHDRTLGREIPLDASVDVVSSPHQLLRGGAVPSSDDLPNSCTRSGVEPGQIDGRSTICTDSRTALGVDLQGRPLLITLTGQDNEDGDYLRAFAALLDSGELGLVDVLNLDGGGSTTLVTGTKTRTPPTDTDAATGAKVHRKVADAVYTGVGGYGMYAKP</sequence>
<keyword evidence="1" id="KW-0732">Signal</keyword>
<name>A0ABV5QK09_9ACTN</name>
<feature type="signal peptide" evidence="1">
    <location>
        <begin position="1"/>
        <end position="29"/>
    </location>
</feature>
<accession>A0ABV5QK09</accession>
<dbReference type="InterPro" id="IPR018711">
    <property type="entry name" value="NAGPA"/>
</dbReference>
<keyword evidence="4" id="KW-1185">Reference proteome</keyword>
<dbReference type="PANTHER" id="PTHR40446">
    <property type="entry name" value="N-ACETYLGLUCOSAMINE-1-PHOSPHODIESTER ALPHA-N-ACETYLGLUCOSAMINIDASE"/>
    <property type="match status" value="1"/>
</dbReference>
<evidence type="ECO:0000259" key="2">
    <source>
        <dbReference type="Pfam" id="PF09992"/>
    </source>
</evidence>
<protein>
    <submittedName>
        <fullName evidence="3">Phosphodiester glycosidase family protein</fullName>
    </submittedName>
</protein>
<keyword evidence="3" id="KW-0378">Hydrolase</keyword>
<feature type="domain" description="Phosphodiester glycosidase" evidence="2">
    <location>
        <begin position="250"/>
        <end position="449"/>
    </location>
</feature>
<keyword evidence="3" id="KW-0326">Glycosidase</keyword>
<dbReference type="EMBL" id="JBHMCT010000005">
    <property type="protein sequence ID" value="MFB9553498.1"/>
    <property type="molecule type" value="Genomic_DNA"/>
</dbReference>
<dbReference type="PROSITE" id="PS51318">
    <property type="entry name" value="TAT"/>
    <property type="match status" value="1"/>
</dbReference>
<dbReference type="GO" id="GO:0016798">
    <property type="term" value="F:hydrolase activity, acting on glycosyl bonds"/>
    <property type="evidence" value="ECO:0007669"/>
    <property type="project" value="UniProtKB-KW"/>
</dbReference>
<dbReference type="InterPro" id="IPR006311">
    <property type="entry name" value="TAT_signal"/>
</dbReference>
<organism evidence="3 4">
    <name type="scientific">Streptomyces roseoviridis</name>
    <dbReference type="NCBI Taxonomy" id="67361"/>
    <lineage>
        <taxon>Bacteria</taxon>
        <taxon>Bacillati</taxon>
        <taxon>Actinomycetota</taxon>
        <taxon>Actinomycetes</taxon>
        <taxon>Kitasatosporales</taxon>
        <taxon>Streptomycetaceae</taxon>
        <taxon>Streptomyces</taxon>
    </lineage>
</organism>
<dbReference type="RefSeq" id="WP_382745618.1">
    <property type="nucleotide sequence ID" value="NZ_JBHMCT010000005.1"/>
</dbReference>